<evidence type="ECO:0000256" key="7">
    <source>
        <dbReference type="ARBA" id="ARBA00022764"/>
    </source>
</evidence>
<keyword evidence="11" id="KW-0449">Lipoprotein</keyword>
<keyword evidence="12" id="KW-1185">Reference proteome</keyword>
<name>A0A380N0U3_9GAMM</name>
<dbReference type="PANTHER" id="PTHR35869:SF1">
    <property type="entry name" value="OUTER-MEMBRANE LIPOPROTEIN CARRIER PROTEIN"/>
    <property type="match status" value="1"/>
</dbReference>
<comment type="similarity">
    <text evidence="2 10">Belongs to the LolA family.</text>
</comment>
<dbReference type="RefSeq" id="WP_172459502.1">
    <property type="nucleotide sequence ID" value="NZ_UHIA01000004.1"/>
</dbReference>
<evidence type="ECO:0000256" key="1">
    <source>
        <dbReference type="ARBA" id="ARBA00004418"/>
    </source>
</evidence>
<comment type="subunit">
    <text evidence="3 10">Monomer.</text>
</comment>
<reference evidence="11 12" key="1">
    <citation type="submission" date="2018-06" db="EMBL/GenBank/DDBJ databases">
        <authorList>
            <consortium name="Pathogen Informatics"/>
            <person name="Doyle S."/>
        </authorList>
    </citation>
    <scope>NUCLEOTIDE SEQUENCE [LARGE SCALE GENOMIC DNA]</scope>
    <source>
        <strain evidence="11 12">NCTC10717</strain>
    </source>
</reference>
<keyword evidence="8 10" id="KW-0653">Protein transport</keyword>
<dbReference type="GO" id="GO:0044874">
    <property type="term" value="P:lipoprotein localization to outer membrane"/>
    <property type="evidence" value="ECO:0007669"/>
    <property type="project" value="UniProtKB-UniRule"/>
</dbReference>
<dbReference type="PANTHER" id="PTHR35869">
    <property type="entry name" value="OUTER-MEMBRANE LIPOPROTEIN CARRIER PROTEIN"/>
    <property type="match status" value="1"/>
</dbReference>
<dbReference type="Gene3D" id="2.50.20.10">
    <property type="entry name" value="Lipoprotein localisation LolA/LolB/LppX"/>
    <property type="match status" value="1"/>
</dbReference>
<proteinExistence type="inferred from homology"/>
<dbReference type="GO" id="GO:0042953">
    <property type="term" value="P:lipoprotein transport"/>
    <property type="evidence" value="ECO:0007669"/>
    <property type="project" value="InterPro"/>
</dbReference>
<dbReference type="CDD" id="cd16325">
    <property type="entry name" value="LolA"/>
    <property type="match status" value="1"/>
</dbReference>
<dbReference type="GO" id="GO:0042597">
    <property type="term" value="C:periplasmic space"/>
    <property type="evidence" value="ECO:0007669"/>
    <property type="project" value="UniProtKB-SubCell"/>
</dbReference>
<evidence type="ECO:0000256" key="3">
    <source>
        <dbReference type="ARBA" id="ARBA00011245"/>
    </source>
</evidence>
<dbReference type="HAMAP" id="MF_00240">
    <property type="entry name" value="LolA"/>
    <property type="match status" value="1"/>
</dbReference>
<gene>
    <name evidence="10 11" type="primary">lolA</name>
    <name evidence="11" type="ORF">NCTC10717_02187</name>
</gene>
<feature type="signal peptide" evidence="10">
    <location>
        <begin position="1"/>
        <end position="19"/>
    </location>
</feature>
<evidence type="ECO:0000256" key="8">
    <source>
        <dbReference type="ARBA" id="ARBA00022927"/>
    </source>
</evidence>
<evidence type="ECO:0000256" key="6">
    <source>
        <dbReference type="ARBA" id="ARBA00022729"/>
    </source>
</evidence>
<evidence type="ECO:0000256" key="10">
    <source>
        <dbReference type="HAMAP-Rule" id="MF_00240"/>
    </source>
</evidence>
<dbReference type="AlphaFoldDB" id="A0A380N0U3"/>
<dbReference type="InterPro" id="IPR004564">
    <property type="entry name" value="OM_lipoprot_carrier_LolA-like"/>
</dbReference>
<evidence type="ECO:0000313" key="12">
    <source>
        <dbReference type="Proteomes" id="UP000254575"/>
    </source>
</evidence>
<dbReference type="Pfam" id="PF03548">
    <property type="entry name" value="LolA"/>
    <property type="match status" value="1"/>
</dbReference>
<dbReference type="EMBL" id="UHIA01000004">
    <property type="protein sequence ID" value="SUO98435.1"/>
    <property type="molecule type" value="Genomic_DNA"/>
</dbReference>
<keyword evidence="6 10" id="KW-0732">Signal</keyword>
<feature type="chain" id="PRO_5017089780" description="Outer-membrane lipoprotein carrier protein" evidence="10">
    <location>
        <begin position="20"/>
        <end position="232"/>
    </location>
</feature>
<dbReference type="Proteomes" id="UP000254575">
    <property type="component" value="Unassembled WGS sequence"/>
</dbReference>
<keyword evidence="5 10" id="KW-0813">Transport</keyword>
<organism evidence="11 12">
    <name type="scientific">Suttonella indologenes</name>
    <dbReference type="NCBI Taxonomy" id="13276"/>
    <lineage>
        <taxon>Bacteria</taxon>
        <taxon>Pseudomonadati</taxon>
        <taxon>Pseudomonadota</taxon>
        <taxon>Gammaproteobacteria</taxon>
        <taxon>Cardiobacteriales</taxon>
        <taxon>Cardiobacteriaceae</taxon>
        <taxon>Suttonella</taxon>
    </lineage>
</organism>
<evidence type="ECO:0000256" key="5">
    <source>
        <dbReference type="ARBA" id="ARBA00022448"/>
    </source>
</evidence>
<comment type="subcellular location">
    <subcellularLocation>
        <location evidence="1 10">Periplasm</location>
    </subcellularLocation>
</comment>
<evidence type="ECO:0000256" key="2">
    <source>
        <dbReference type="ARBA" id="ARBA00007615"/>
    </source>
</evidence>
<dbReference type="InterPro" id="IPR029046">
    <property type="entry name" value="LolA/LolB/LppX"/>
</dbReference>
<keyword evidence="9 10" id="KW-0143">Chaperone</keyword>
<sequence length="232" mass="25322" precursor="true">MKKLLLVGILVATSTITHAQLFNINPQESATSQTVNAAASADVSAFVQYFADTQDLQGNFTQTVHGQRGLEQSQGKMWISKPGKFYWDYQGANAQKIISNGSKVWQYDIDLEQISVRGRDELVGDVAMDILSGTREIQELFAINAVAQPQLPVALQALAKDGQSYRLTPLSEQDGYDTVWIVMKNNQLAALAVDTGRGQQTVIEFSQLQRNVGIAAGQFEFTPPAGVDVIGE</sequence>
<evidence type="ECO:0000256" key="9">
    <source>
        <dbReference type="ARBA" id="ARBA00023186"/>
    </source>
</evidence>
<dbReference type="SUPFAM" id="SSF89392">
    <property type="entry name" value="Prokaryotic lipoproteins and lipoprotein localization factors"/>
    <property type="match status" value="1"/>
</dbReference>
<accession>A0A380N0U3</accession>
<dbReference type="InterPro" id="IPR018323">
    <property type="entry name" value="OM_lipoprot_carrier_LolA_Pbac"/>
</dbReference>
<evidence type="ECO:0000313" key="11">
    <source>
        <dbReference type="EMBL" id="SUO98435.1"/>
    </source>
</evidence>
<protein>
    <recommendedName>
        <fullName evidence="4 10">Outer-membrane lipoprotein carrier protein</fullName>
    </recommendedName>
</protein>
<evidence type="ECO:0000256" key="4">
    <source>
        <dbReference type="ARBA" id="ARBA00014035"/>
    </source>
</evidence>
<comment type="function">
    <text evidence="10">Participates in the translocation of lipoproteins from the inner membrane to the outer membrane. Only forms a complex with a lipoprotein if the residue after the N-terminal Cys is not an aspartate (The Asp acts as a targeting signal to indicate that the lipoprotein should stay in the inner membrane).</text>
</comment>
<keyword evidence="7 10" id="KW-0574">Periplasm</keyword>